<sequence length="503" mass="56079">MQKQALISVSDKSNLLEFAKFLVEQDYKILSTGGTYKHLQDNGIEVTEVKDVTGFPEILDGRVKSLHPAIHGGIMARRSDENHMATIAEHGINPIDIVIVNLYPFFEKMNTGLSEAEMIEFIDIGGPSMLRSSAKNFYDVTVVTDVNDYEVVMNEIRENGSTSIETRKLCAGKVFNLTSAYDAAISTYILGEDFPQFLESSYEKVMDLRYGENPHQKAAYYVDKTKNGAMKDFEYLQGKELSFNNIRDMDLAYKVVSEFEEITCCAVKHSTPCGVAIGDNILEAYEKAYECDPMSIFGGIIAFNREVDGKTAVELNKIFLEIVIAPSFTEEALEIFKQKKNLRIIKVKNPVSDKVTYVKVDGGLIVQSTDNQFSTDLKVVTEAQPTDRQMTDLVFAQKIVKWVKSNAIVVATNGQAYGIGGGQTNRIWAAQQAIARAKEKVEEDLVLASDAFFPFRDVADFAAENGIKAIIQPGGSIKDQESIDACNEREIPMVFTGMRHFMH</sequence>
<dbReference type="GO" id="GO:0005829">
    <property type="term" value="C:cytosol"/>
    <property type="evidence" value="ECO:0007669"/>
    <property type="project" value="TreeGrafter"/>
</dbReference>
<evidence type="ECO:0000256" key="6">
    <source>
        <dbReference type="ARBA" id="ARBA00022801"/>
    </source>
</evidence>
<dbReference type="PIRSF" id="PIRSF000414">
    <property type="entry name" value="AICARFT_IMPCHas"/>
    <property type="match status" value="1"/>
</dbReference>
<dbReference type="GO" id="GO:0003937">
    <property type="term" value="F:IMP cyclohydrolase activity"/>
    <property type="evidence" value="ECO:0007669"/>
    <property type="project" value="UniProtKB-UniRule"/>
</dbReference>
<evidence type="ECO:0000256" key="10">
    <source>
        <dbReference type="HAMAP-Rule" id="MF_00139"/>
    </source>
</evidence>
<dbReference type="OrthoDB" id="9802065at2"/>
<dbReference type="EC" id="2.1.2.3" evidence="10"/>
<dbReference type="PANTHER" id="PTHR11692">
    <property type="entry name" value="BIFUNCTIONAL PURINE BIOSYNTHESIS PROTEIN PURH"/>
    <property type="match status" value="1"/>
</dbReference>
<keyword evidence="7 10" id="KW-0511">Multifunctional enzyme</keyword>
<comment type="catalytic activity">
    <reaction evidence="9 10">
        <text>IMP + H2O = 5-formamido-1-(5-phospho-D-ribosyl)imidazole-4-carboxamide</text>
        <dbReference type="Rhea" id="RHEA:18445"/>
        <dbReference type="ChEBI" id="CHEBI:15377"/>
        <dbReference type="ChEBI" id="CHEBI:58053"/>
        <dbReference type="ChEBI" id="CHEBI:58467"/>
        <dbReference type="EC" id="3.5.4.10"/>
    </reaction>
</comment>
<dbReference type="SMART" id="SM00851">
    <property type="entry name" value="MGS"/>
    <property type="match status" value="1"/>
</dbReference>
<dbReference type="Gene3D" id="3.40.50.1380">
    <property type="entry name" value="Methylglyoxal synthase-like domain"/>
    <property type="match status" value="1"/>
</dbReference>
<dbReference type="NCBIfam" id="NF002049">
    <property type="entry name" value="PRK00881.1"/>
    <property type="match status" value="1"/>
</dbReference>
<comment type="pathway">
    <text evidence="1 10">Purine metabolism; IMP biosynthesis via de novo pathway; IMP from 5-formamido-1-(5-phospho-D-ribosyl)imidazole-4-carboxamide: step 1/1.</text>
</comment>
<dbReference type="PROSITE" id="PS51855">
    <property type="entry name" value="MGS"/>
    <property type="match status" value="1"/>
</dbReference>
<evidence type="ECO:0000256" key="7">
    <source>
        <dbReference type="ARBA" id="ARBA00023268"/>
    </source>
</evidence>
<keyword evidence="13" id="KW-1185">Reference proteome</keyword>
<gene>
    <name evidence="10 12" type="primary">purH</name>
    <name evidence="12" type="ORF">E4J94_03285</name>
</gene>
<reference evidence="12 13" key="1">
    <citation type="submission" date="2019-03" db="EMBL/GenBank/DDBJ databases">
        <title>Empedobacter tilapiae sp. nov., isolated from an intestine of Nile tilapia Oreochromis niloticus.</title>
        <authorList>
            <person name="Kim Y.-O."/>
            <person name="Yoon J.-H."/>
        </authorList>
    </citation>
    <scope>NUCLEOTIDE SEQUENCE [LARGE SCALE GENOMIC DNA]</scope>
    <source>
        <strain evidence="12 13">MRS2</strain>
    </source>
</reference>
<dbReference type="HAMAP" id="MF_00139">
    <property type="entry name" value="PurH"/>
    <property type="match status" value="1"/>
</dbReference>
<protein>
    <recommendedName>
        <fullName evidence="10">Bifunctional purine biosynthesis protein PurH</fullName>
    </recommendedName>
    <domain>
        <recommendedName>
            <fullName evidence="10">Phosphoribosylaminoimidazolecarboxamide formyltransferase</fullName>
            <ecNumber evidence="10">2.1.2.3</ecNumber>
        </recommendedName>
        <alternativeName>
            <fullName evidence="10">AICAR transformylase</fullName>
        </alternativeName>
    </domain>
    <domain>
        <recommendedName>
            <fullName evidence="10">IMP cyclohydrolase</fullName>
            <ecNumber evidence="10">3.5.4.10</ecNumber>
        </recommendedName>
        <alternativeName>
            <fullName evidence="10">ATIC</fullName>
        </alternativeName>
        <alternativeName>
            <fullName evidence="10">IMP synthase</fullName>
        </alternativeName>
        <alternativeName>
            <fullName evidence="10">Inosinicase</fullName>
        </alternativeName>
    </domain>
</protein>
<dbReference type="Pfam" id="PF02142">
    <property type="entry name" value="MGS"/>
    <property type="match status" value="1"/>
</dbReference>
<name>A0A4Z1BIF4_9FLAO</name>
<comment type="caution">
    <text evidence="12">The sequence shown here is derived from an EMBL/GenBank/DDBJ whole genome shotgun (WGS) entry which is preliminary data.</text>
</comment>
<proteinExistence type="inferred from homology"/>
<dbReference type="CDD" id="cd01421">
    <property type="entry name" value="IMPCH"/>
    <property type="match status" value="1"/>
</dbReference>
<dbReference type="EMBL" id="SRPE01000002">
    <property type="protein sequence ID" value="TGN29735.1"/>
    <property type="molecule type" value="Genomic_DNA"/>
</dbReference>
<dbReference type="AlphaFoldDB" id="A0A4Z1BIF4"/>
<comment type="similarity">
    <text evidence="3 10">Belongs to the PurH family.</text>
</comment>
<dbReference type="GO" id="GO:0004643">
    <property type="term" value="F:phosphoribosylaminoimidazolecarboxamide formyltransferase activity"/>
    <property type="evidence" value="ECO:0007669"/>
    <property type="project" value="UniProtKB-UniRule"/>
</dbReference>
<evidence type="ECO:0000256" key="8">
    <source>
        <dbReference type="ARBA" id="ARBA00050488"/>
    </source>
</evidence>
<accession>A0A4Z1BIF4</accession>
<dbReference type="SUPFAM" id="SSF53927">
    <property type="entry name" value="Cytidine deaminase-like"/>
    <property type="match status" value="1"/>
</dbReference>
<keyword evidence="6 10" id="KW-0378">Hydrolase</keyword>
<evidence type="ECO:0000256" key="2">
    <source>
        <dbReference type="ARBA" id="ARBA00004954"/>
    </source>
</evidence>
<dbReference type="Gene3D" id="3.40.140.20">
    <property type="match status" value="2"/>
</dbReference>
<dbReference type="InterPro" id="IPR024051">
    <property type="entry name" value="AICAR_Tfase_dup_dom_sf"/>
</dbReference>
<evidence type="ECO:0000313" key="12">
    <source>
        <dbReference type="EMBL" id="TGN29735.1"/>
    </source>
</evidence>
<dbReference type="RefSeq" id="WP_135834443.1">
    <property type="nucleotide sequence ID" value="NZ_SRPE01000002.1"/>
</dbReference>
<dbReference type="FunFam" id="3.40.140.20:FF:000002">
    <property type="entry name" value="Bifunctional purine biosynthesis protein PurH"/>
    <property type="match status" value="1"/>
</dbReference>
<evidence type="ECO:0000256" key="3">
    <source>
        <dbReference type="ARBA" id="ARBA00007667"/>
    </source>
</evidence>
<dbReference type="FunFam" id="3.40.140.20:FF:000001">
    <property type="entry name" value="Bifunctional purine biosynthesis protein PurH"/>
    <property type="match status" value="1"/>
</dbReference>
<dbReference type="SUPFAM" id="SSF52335">
    <property type="entry name" value="Methylglyoxal synthase-like"/>
    <property type="match status" value="1"/>
</dbReference>
<evidence type="ECO:0000256" key="9">
    <source>
        <dbReference type="ARBA" id="ARBA00050687"/>
    </source>
</evidence>
<feature type="domain" description="MGS-like" evidence="11">
    <location>
        <begin position="1"/>
        <end position="144"/>
    </location>
</feature>
<evidence type="ECO:0000256" key="5">
    <source>
        <dbReference type="ARBA" id="ARBA00022755"/>
    </source>
</evidence>
<evidence type="ECO:0000256" key="1">
    <source>
        <dbReference type="ARBA" id="ARBA00004844"/>
    </source>
</evidence>
<dbReference type="FunFam" id="3.40.50.1380:FF:000001">
    <property type="entry name" value="Bifunctional purine biosynthesis protein PurH"/>
    <property type="match status" value="1"/>
</dbReference>
<dbReference type="InterPro" id="IPR002695">
    <property type="entry name" value="PurH-like"/>
</dbReference>
<dbReference type="InterPro" id="IPR016193">
    <property type="entry name" value="Cytidine_deaminase-like"/>
</dbReference>
<dbReference type="InterPro" id="IPR036914">
    <property type="entry name" value="MGS-like_dom_sf"/>
</dbReference>
<comment type="pathway">
    <text evidence="2 10">Purine metabolism; IMP biosynthesis via de novo pathway; 5-formamido-1-(5-phospho-D-ribosyl)imidazole-4-carboxamide from 5-amino-1-(5-phospho-D-ribosyl)imidazole-4-carboxamide (10-formyl THF route): step 1/1.</text>
</comment>
<evidence type="ECO:0000313" key="13">
    <source>
        <dbReference type="Proteomes" id="UP000297998"/>
    </source>
</evidence>
<evidence type="ECO:0000259" key="11">
    <source>
        <dbReference type="PROSITE" id="PS51855"/>
    </source>
</evidence>
<dbReference type="PANTHER" id="PTHR11692:SF0">
    <property type="entry name" value="BIFUNCTIONAL PURINE BIOSYNTHESIS PROTEIN ATIC"/>
    <property type="match status" value="1"/>
</dbReference>
<dbReference type="NCBIfam" id="TIGR00355">
    <property type="entry name" value="purH"/>
    <property type="match status" value="1"/>
</dbReference>
<keyword evidence="4 10" id="KW-0808">Transferase</keyword>
<dbReference type="Pfam" id="PF01808">
    <property type="entry name" value="AICARFT_IMPCHas"/>
    <property type="match status" value="1"/>
</dbReference>
<keyword evidence="5 10" id="KW-0658">Purine biosynthesis</keyword>
<evidence type="ECO:0000256" key="4">
    <source>
        <dbReference type="ARBA" id="ARBA00022679"/>
    </source>
</evidence>
<organism evidence="12 13">
    <name type="scientific">Empedobacter tilapiae</name>
    <dbReference type="NCBI Taxonomy" id="2491114"/>
    <lineage>
        <taxon>Bacteria</taxon>
        <taxon>Pseudomonadati</taxon>
        <taxon>Bacteroidota</taxon>
        <taxon>Flavobacteriia</taxon>
        <taxon>Flavobacteriales</taxon>
        <taxon>Weeksellaceae</taxon>
        <taxon>Empedobacter</taxon>
    </lineage>
</organism>
<dbReference type="InterPro" id="IPR011607">
    <property type="entry name" value="MGS-like_dom"/>
</dbReference>
<dbReference type="SMART" id="SM00798">
    <property type="entry name" value="AICARFT_IMPCHas"/>
    <property type="match status" value="1"/>
</dbReference>
<dbReference type="Proteomes" id="UP000297998">
    <property type="component" value="Unassembled WGS sequence"/>
</dbReference>
<comment type="domain">
    <text evidence="10">The IMP cyclohydrolase activity resides in the N-terminal region.</text>
</comment>
<comment type="catalytic activity">
    <reaction evidence="8 10">
        <text>(6R)-10-formyltetrahydrofolate + 5-amino-1-(5-phospho-beta-D-ribosyl)imidazole-4-carboxamide = 5-formamido-1-(5-phospho-D-ribosyl)imidazole-4-carboxamide + (6S)-5,6,7,8-tetrahydrofolate</text>
        <dbReference type="Rhea" id="RHEA:22192"/>
        <dbReference type="ChEBI" id="CHEBI:57453"/>
        <dbReference type="ChEBI" id="CHEBI:58467"/>
        <dbReference type="ChEBI" id="CHEBI:58475"/>
        <dbReference type="ChEBI" id="CHEBI:195366"/>
        <dbReference type="EC" id="2.1.2.3"/>
    </reaction>
</comment>
<dbReference type="GO" id="GO:0006189">
    <property type="term" value="P:'de novo' IMP biosynthetic process"/>
    <property type="evidence" value="ECO:0007669"/>
    <property type="project" value="UniProtKB-UniRule"/>
</dbReference>
<dbReference type="EC" id="3.5.4.10" evidence="10"/>
<dbReference type="UniPathway" id="UPA00074">
    <property type="reaction ID" value="UER00133"/>
</dbReference>